<reference evidence="1" key="1">
    <citation type="submission" date="2023-03" db="EMBL/GenBank/DDBJ databases">
        <title>Massive genome expansion in bonnet fungi (Mycena s.s.) driven by repeated elements and novel gene families across ecological guilds.</title>
        <authorList>
            <consortium name="Lawrence Berkeley National Laboratory"/>
            <person name="Harder C.B."/>
            <person name="Miyauchi S."/>
            <person name="Viragh M."/>
            <person name="Kuo A."/>
            <person name="Thoen E."/>
            <person name="Andreopoulos B."/>
            <person name="Lu D."/>
            <person name="Skrede I."/>
            <person name="Drula E."/>
            <person name="Henrissat B."/>
            <person name="Morin E."/>
            <person name="Kohler A."/>
            <person name="Barry K."/>
            <person name="LaButti K."/>
            <person name="Morin E."/>
            <person name="Salamov A."/>
            <person name="Lipzen A."/>
            <person name="Mereny Z."/>
            <person name="Hegedus B."/>
            <person name="Baldrian P."/>
            <person name="Stursova M."/>
            <person name="Weitz H."/>
            <person name="Taylor A."/>
            <person name="Grigoriev I.V."/>
            <person name="Nagy L.G."/>
            <person name="Martin F."/>
            <person name="Kauserud H."/>
        </authorList>
    </citation>
    <scope>NUCLEOTIDE SEQUENCE</scope>
    <source>
        <strain evidence="1">CBHHK173m</strain>
    </source>
</reference>
<evidence type="ECO:0000313" key="2">
    <source>
        <dbReference type="Proteomes" id="UP001222325"/>
    </source>
</evidence>
<comment type="caution">
    <text evidence="1">The sequence shown here is derived from an EMBL/GenBank/DDBJ whole genome shotgun (WGS) entry which is preliminary data.</text>
</comment>
<keyword evidence="2" id="KW-1185">Reference proteome</keyword>
<dbReference type="Proteomes" id="UP001222325">
    <property type="component" value="Unassembled WGS sequence"/>
</dbReference>
<organism evidence="1 2">
    <name type="scientific">Mycena belliarum</name>
    <dbReference type="NCBI Taxonomy" id="1033014"/>
    <lineage>
        <taxon>Eukaryota</taxon>
        <taxon>Fungi</taxon>
        <taxon>Dikarya</taxon>
        <taxon>Basidiomycota</taxon>
        <taxon>Agaricomycotina</taxon>
        <taxon>Agaricomycetes</taxon>
        <taxon>Agaricomycetidae</taxon>
        <taxon>Agaricales</taxon>
        <taxon>Marasmiineae</taxon>
        <taxon>Mycenaceae</taxon>
        <taxon>Mycena</taxon>
    </lineage>
</organism>
<name>A0AAD6UJN6_9AGAR</name>
<sequence length="513" mass="54350">MQTITLLSLAVASVFVMKLELRRLASSAAGALWCWAAFRVCRAGGTQSRRSPADASSIGRWRRFVLVGHGGGVLCPGGLALHGPGVHPEVYAGATAAYRAYRVPSTRGAGSLCPRSHGVDGGAMYSIGSPGASVRRGALWAIDEDPHACPDYPRRCCIASLRTRGEAPPPTYDAVSRGLLPLSYRRLRCAGLCCVDYSRRLHALVIPLLVKTYRVIYGSGLLPSHPPGAPLPRLFIALIGEWGALRRHWPLRPAEEALEWDGLVKRWAGQDGRVTGEARSVHPPVGYAGRSGRSSCGLAAQGFQGRSVATVGCGTGRTPRNAGPAAADVCMWGRPPSILPRCPHRWLPAATYDVVSGVIAEAVFTSTLGSQEGAAARARSSAASERRVADAGLVRVLPSPSCRELPPCLALVVLPPAKTSRASLTLRLRARSLAADEDAEAVFFRLPTSALLSQSLLPVVLPLAKIVVAVFSCRPRAAGAEARCACGWGRSYSPPFIFLGGCVRSFSLFLSRG</sequence>
<proteinExistence type="predicted"/>
<dbReference type="AlphaFoldDB" id="A0AAD6UJN6"/>
<protein>
    <submittedName>
        <fullName evidence="1">Uncharacterized protein</fullName>
    </submittedName>
</protein>
<accession>A0AAD6UJN6</accession>
<dbReference type="EMBL" id="JARJCN010000005">
    <property type="protein sequence ID" value="KAJ7100973.1"/>
    <property type="molecule type" value="Genomic_DNA"/>
</dbReference>
<gene>
    <name evidence="1" type="ORF">B0H15DRAFT_995755</name>
</gene>
<evidence type="ECO:0000313" key="1">
    <source>
        <dbReference type="EMBL" id="KAJ7100973.1"/>
    </source>
</evidence>